<dbReference type="Gene3D" id="3.30.1380.10">
    <property type="match status" value="1"/>
</dbReference>
<keyword evidence="4" id="KW-1185">Reference proteome</keyword>
<evidence type="ECO:0000313" key="3">
    <source>
        <dbReference type="EMBL" id="NYI70804.1"/>
    </source>
</evidence>
<proteinExistence type="predicted"/>
<dbReference type="RefSeq" id="WP_179444710.1">
    <property type="nucleotide sequence ID" value="NZ_JACBZS010000001.1"/>
</dbReference>
<dbReference type="Proteomes" id="UP000527616">
    <property type="component" value="Unassembled WGS sequence"/>
</dbReference>
<evidence type="ECO:0000259" key="1">
    <source>
        <dbReference type="Pfam" id="PF01471"/>
    </source>
</evidence>
<sequence>MSKLARVIAAFVLAFGLVGGVGAVSAPTASAYDWKRELASGDTGADVKELQIRIAGFAADGPEKTSLKADGDFGPATEAALKRFQKAHGLTQSGKVDGATQDKLNSLEDSDGSTKNFEFKEFASKDCGCFTNGKVGESEVKENVRQLMWKLEAIRTKAGDKPITVNSGFRTRSHNSSVGGASNSQHMYGIAGDIVVSGKSPSQTADLAKSSGFSGVIIYNSFTHVDSRADHDYGSSSFYWANA</sequence>
<dbReference type="InterPro" id="IPR036365">
    <property type="entry name" value="PGBD-like_sf"/>
</dbReference>
<organism evidence="3 4">
    <name type="scientific">Naumannella cuiyingiana</name>
    <dbReference type="NCBI Taxonomy" id="1347891"/>
    <lineage>
        <taxon>Bacteria</taxon>
        <taxon>Bacillati</taxon>
        <taxon>Actinomycetota</taxon>
        <taxon>Actinomycetes</taxon>
        <taxon>Propionibacteriales</taxon>
        <taxon>Propionibacteriaceae</taxon>
        <taxon>Naumannella</taxon>
    </lineage>
</organism>
<dbReference type="EMBL" id="JACBZS010000001">
    <property type="protein sequence ID" value="NYI70804.1"/>
    <property type="molecule type" value="Genomic_DNA"/>
</dbReference>
<evidence type="ECO:0000259" key="2">
    <source>
        <dbReference type="Pfam" id="PF08291"/>
    </source>
</evidence>
<dbReference type="InterPro" id="IPR009045">
    <property type="entry name" value="Zn_M74/Hedgehog-like"/>
</dbReference>
<dbReference type="InterPro" id="IPR002477">
    <property type="entry name" value="Peptidoglycan-bd-like"/>
</dbReference>
<dbReference type="InterPro" id="IPR013230">
    <property type="entry name" value="Peptidase_M15A_C"/>
</dbReference>
<dbReference type="Pfam" id="PF08291">
    <property type="entry name" value="Peptidase_M15_3"/>
    <property type="match status" value="1"/>
</dbReference>
<dbReference type="SUPFAM" id="SSF47090">
    <property type="entry name" value="PGBD-like"/>
    <property type="match status" value="1"/>
</dbReference>
<gene>
    <name evidence="3" type="ORF">GGQ54_001364</name>
</gene>
<comment type="caution">
    <text evidence="3">The sequence shown here is derived from an EMBL/GenBank/DDBJ whole genome shotgun (WGS) entry which is preliminary data.</text>
</comment>
<keyword evidence="3" id="KW-0378">Hydrolase</keyword>
<dbReference type="Pfam" id="PF01471">
    <property type="entry name" value="PG_binding_1"/>
    <property type="match status" value="1"/>
</dbReference>
<accession>A0A7Z0IKN6</accession>
<dbReference type="SUPFAM" id="SSF55166">
    <property type="entry name" value="Hedgehog/DD-peptidase"/>
    <property type="match status" value="1"/>
</dbReference>
<protein>
    <submittedName>
        <fullName evidence="3">Peptidoglycan hydrolase-like protein with peptidoglycan-binding domain</fullName>
    </submittedName>
</protein>
<dbReference type="InterPro" id="IPR036366">
    <property type="entry name" value="PGBDSf"/>
</dbReference>
<reference evidence="3 4" key="1">
    <citation type="submission" date="2020-07" db="EMBL/GenBank/DDBJ databases">
        <title>Sequencing the genomes of 1000 actinobacteria strains.</title>
        <authorList>
            <person name="Klenk H.-P."/>
        </authorList>
    </citation>
    <scope>NUCLEOTIDE SEQUENCE [LARGE SCALE GENOMIC DNA]</scope>
    <source>
        <strain evidence="3 4">DSM 103164</strain>
    </source>
</reference>
<dbReference type="AlphaFoldDB" id="A0A7Z0IKN6"/>
<evidence type="ECO:0000313" key="4">
    <source>
        <dbReference type="Proteomes" id="UP000527616"/>
    </source>
</evidence>
<dbReference type="GO" id="GO:0016787">
    <property type="term" value="F:hydrolase activity"/>
    <property type="evidence" value="ECO:0007669"/>
    <property type="project" value="UniProtKB-KW"/>
</dbReference>
<feature type="domain" description="Peptidase M15A C-terminal" evidence="2">
    <location>
        <begin position="116"/>
        <end position="226"/>
    </location>
</feature>
<feature type="domain" description="Peptidoglycan binding-like" evidence="1">
    <location>
        <begin position="43"/>
        <end position="104"/>
    </location>
</feature>
<name>A0A7Z0IKN6_9ACTN</name>
<dbReference type="Gene3D" id="1.10.101.10">
    <property type="entry name" value="PGBD-like superfamily/PGBD"/>
    <property type="match status" value="1"/>
</dbReference>